<comment type="caution">
    <text evidence="7">The sequence shown here is derived from an EMBL/GenBank/DDBJ whole genome shotgun (WGS) entry which is preliminary data.</text>
</comment>
<feature type="domain" description="Thiamine pyrophosphate enzyme TPP-binding" evidence="5">
    <location>
        <begin position="389"/>
        <end position="535"/>
    </location>
</feature>
<dbReference type="GO" id="GO:0030976">
    <property type="term" value="F:thiamine pyrophosphate binding"/>
    <property type="evidence" value="ECO:0007669"/>
    <property type="project" value="InterPro"/>
</dbReference>
<evidence type="ECO:0000256" key="2">
    <source>
        <dbReference type="ARBA" id="ARBA00023052"/>
    </source>
</evidence>
<dbReference type="RefSeq" id="WP_185986139.1">
    <property type="nucleotide sequence ID" value="NZ_BAAALZ010000002.1"/>
</dbReference>
<dbReference type="SUPFAM" id="SSF52518">
    <property type="entry name" value="Thiamin diphosphate-binding fold (THDP-binding)"/>
    <property type="match status" value="2"/>
</dbReference>
<dbReference type="GO" id="GO:0009097">
    <property type="term" value="P:isoleucine biosynthetic process"/>
    <property type="evidence" value="ECO:0007669"/>
    <property type="project" value="TreeGrafter"/>
</dbReference>
<evidence type="ECO:0000313" key="7">
    <source>
        <dbReference type="EMBL" id="NYD25726.1"/>
    </source>
</evidence>
<dbReference type="Gene3D" id="3.40.50.970">
    <property type="match status" value="2"/>
</dbReference>
<dbReference type="InterPro" id="IPR012000">
    <property type="entry name" value="Thiamin_PyroP_enz_cen_dom"/>
</dbReference>
<comment type="similarity">
    <text evidence="1 3">Belongs to the TPP enzyme family.</text>
</comment>
<keyword evidence="8" id="KW-1185">Reference proteome</keyword>
<feature type="domain" description="Thiamine pyrophosphate enzyme N-terminal TPP-binding" evidence="6">
    <location>
        <begin position="8"/>
        <end position="121"/>
    </location>
</feature>
<dbReference type="InterPro" id="IPR011766">
    <property type="entry name" value="TPP_enzyme_TPP-bd"/>
</dbReference>
<dbReference type="InterPro" id="IPR000399">
    <property type="entry name" value="TPP-bd_CS"/>
</dbReference>
<evidence type="ECO:0000259" key="4">
    <source>
        <dbReference type="Pfam" id="PF00205"/>
    </source>
</evidence>
<dbReference type="Pfam" id="PF02775">
    <property type="entry name" value="TPP_enzyme_C"/>
    <property type="match status" value="1"/>
</dbReference>
<reference evidence="7 8" key="1">
    <citation type="submission" date="2020-07" db="EMBL/GenBank/DDBJ databases">
        <title>Sequencing the genomes of 1000 actinobacteria strains.</title>
        <authorList>
            <person name="Klenk H.-P."/>
        </authorList>
    </citation>
    <scope>NUCLEOTIDE SEQUENCE [LARGE SCALE GENOMIC DNA]</scope>
    <source>
        <strain evidence="7 8">DSM 17380</strain>
    </source>
</reference>
<dbReference type="Pfam" id="PF02776">
    <property type="entry name" value="TPP_enzyme_N"/>
    <property type="match status" value="1"/>
</dbReference>
<sequence>MSQHASRSGGELLVDTLAEQGVTRVSCVPGESYLPVLDALREAPIEVDVCRHEAGAGNMAVATGKLTGRAGVAMVTRGPGAMHAAISVHTAEQDAVPMLLLIGQVALRDRERGGFQEMNYHEVFGSVAKWVVSLDTVERIPETIARAFRIAEGGRPGPVVIEMPEDVLAETAAVAAVPRIEPLTAAPTPAAVAQIRERLRVAKRPLVLLGRSTWSQETADAALAFAERYELPTLAAFRCQDYIDNTSAYYGGHVGLGTDAALAARLEEADVILAVGGHIGDAETKGYEILGPKPGRTLIHVAASEMDVDRYLQATIAVQATPRAFFDAMLGAAGEPPVAASGARRDWVSTVRSEEVARSIPPVQSDDLLSAIMTQLADELPADAIVANGAGNYAVWVHQFVKYRRYGTQLAPASGAMGFGLPAGIAGGLVHPGRQVVVFAGDGCFSMAMTEMGVLRSSGVPAVVVIVNNGIYGTIRLHQERRYPGRVSATSFENPDFVMLAQAFGFTAERVTTADDFMRVYRAATASGEAAVIEVVVDPLRSTPSVRLDELV</sequence>
<dbReference type="GO" id="GO:0003984">
    <property type="term" value="F:acetolactate synthase activity"/>
    <property type="evidence" value="ECO:0007669"/>
    <property type="project" value="UniProtKB-EC"/>
</dbReference>
<name>A0A852R8U3_9MICO</name>
<dbReference type="CDD" id="cd07035">
    <property type="entry name" value="TPP_PYR_POX_like"/>
    <property type="match status" value="1"/>
</dbReference>
<evidence type="ECO:0000256" key="1">
    <source>
        <dbReference type="ARBA" id="ARBA00007812"/>
    </source>
</evidence>
<dbReference type="CDD" id="cd00568">
    <property type="entry name" value="TPP_enzymes"/>
    <property type="match status" value="1"/>
</dbReference>
<dbReference type="FunFam" id="3.40.50.970:FF:000007">
    <property type="entry name" value="Acetolactate synthase"/>
    <property type="match status" value="1"/>
</dbReference>
<dbReference type="Proteomes" id="UP000586095">
    <property type="component" value="Unassembled WGS sequence"/>
</dbReference>
<keyword evidence="2 3" id="KW-0786">Thiamine pyrophosphate</keyword>
<dbReference type="InterPro" id="IPR029061">
    <property type="entry name" value="THDP-binding"/>
</dbReference>
<evidence type="ECO:0000259" key="6">
    <source>
        <dbReference type="Pfam" id="PF02776"/>
    </source>
</evidence>
<dbReference type="GO" id="GO:0005948">
    <property type="term" value="C:acetolactate synthase complex"/>
    <property type="evidence" value="ECO:0007669"/>
    <property type="project" value="TreeGrafter"/>
</dbReference>
<gene>
    <name evidence="7" type="ORF">BJ960_000529</name>
</gene>
<dbReference type="PANTHER" id="PTHR18968:SF120">
    <property type="entry name" value="ACETOLACTATE SYNTHASE LARGE SUBUNIT"/>
    <property type="match status" value="1"/>
</dbReference>
<dbReference type="InterPro" id="IPR045229">
    <property type="entry name" value="TPP_enz"/>
</dbReference>
<protein>
    <submittedName>
        <fullName evidence="7">Acetolactate synthase-1/2/3 large subunit</fullName>
        <ecNumber evidence="7">2.2.1.6</ecNumber>
    </submittedName>
</protein>
<dbReference type="NCBIfam" id="NF006052">
    <property type="entry name" value="PRK08199.1"/>
    <property type="match status" value="1"/>
</dbReference>
<dbReference type="GO" id="GO:0009099">
    <property type="term" value="P:L-valine biosynthetic process"/>
    <property type="evidence" value="ECO:0007669"/>
    <property type="project" value="TreeGrafter"/>
</dbReference>
<evidence type="ECO:0000313" key="8">
    <source>
        <dbReference type="Proteomes" id="UP000586095"/>
    </source>
</evidence>
<feature type="domain" description="Thiamine pyrophosphate enzyme central" evidence="4">
    <location>
        <begin position="193"/>
        <end position="328"/>
    </location>
</feature>
<keyword evidence="7" id="KW-0808">Transferase</keyword>
<dbReference type="Pfam" id="PF00205">
    <property type="entry name" value="TPP_enzyme_M"/>
    <property type="match status" value="1"/>
</dbReference>
<dbReference type="GO" id="GO:0050660">
    <property type="term" value="F:flavin adenine dinucleotide binding"/>
    <property type="evidence" value="ECO:0007669"/>
    <property type="project" value="TreeGrafter"/>
</dbReference>
<dbReference type="InterPro" id="IPR012001">
    <property type="entry name" value="Thiamin_PyroP_enz_TPP-bd_dom"/>
</dbReference>
<accession>A0A852R8U3</accession>
<proteinExistence type="inferred from homology"/>
<dbReference type="Gene3D" id="3.40.50.1220">
    <property type="entry name" value="TPP-binding domain"/>
    <property type="match status" value="1"/>
</dbReference>
<dbReference type="PANTHER" id="PTHR18968">
    <property type="entry name" value="THIAMINE PYROPHOSPHATE ENZYMES"/>
    <property type="match status" value="1"/>
</dbReference>
<dbReference type="EMBL" id="JACCBD010000001">
    <property type="protein sequence ID" value="NYD25726.1"/>
    <property type="molecule type" value="Genomic_DNA"/>
</dbReference>
<dbReference type="SUPFAM" id="SSF52467">
    <property type="entry name" value="DHS-like NAD/FAD-binding domain"/>
    <property type="match status" value="1"/>
</dbReference>
<dbReference type="InterPro" id="IPR029035">
    <property type="entry name" value="DHS-like_NAD/FAD-binding_dom"/>
</dbReference>
<evidence type="ECO:0000256" key="3">
    <source>
        <dbReference type="RuleBase" id="RU362132"/>
    </source>
</evidence>
<dbReference type="PROSITE" id="PS00187">
    <property type="entry name" value="TPP_ENZYMES"/>
    <property type="match status" value="1"/>
</dbReference>
<dbReference type="EC" id="2.2.1.6" evidence="7"/>
<evidence type="ECO:0000259" key="5">
    <source>
        <dbReference type="Pfam" id="PF02775"/>
    </source>
</evidence>
<dbReference type="GO" id="GO:0000287">
    <property type="term" value="F:magnesium ion binding"/>
    <property type="evidence" value="ECO:0007669"/>
    <property type="project" value="InterPro"/>
</dbReference>
<organism evidence="7 8">
    <name type="scientific">Leucobacter aridicollis</name>
    <dbReference type="NCBI Taxonomy" id="283878"/>
    <lineage>
        <taxon>Bacteria</taxon>
        <taxon>Bacillati</taxon>
        <taxon>Actinomycetota</taxon>
        <taxon>Actinomycetes</taxon>
        <taxon>Micrococcales</taxon>
        <taxon>Microbacteriaceae</taxon>
        <taxon>Leucobacter</taxon>
    </lineage>
</organism>
<dbReference type="AlphaFoldDB" id="A0A852R8U3"/>